<proteinExistence type="predicted"/>
<dbReference type="GO" id="GO:0003678">
    <property type="term" value="F:DNA helicase activity"/>
    <property type="evidence" value="ECO:0007669"/>
    <property type="project" value="TreeGrafter"/>
</dbReference>
<sequence>MILEQIESKYTLEEIKTVADRLFPFRTPDGGPSYNVGQEESIIQTVDAFLNKGRTHVVLEAPTGIGKTAIARTIYYTLRSLLNQRFRATIHTTTIGLQDQYVAEDSKVFSLKGKRNYQCTAPVASASCTYGSNECRQLCRDGDCNPKLSCPYILNRERWTKVEDLRVTNSSMMVTLPHILCTGENGSDLMVLDECHKMKNTLRDHCTMRFDYRSSGNHKRKGAPNSEVIHQTVHEVFQYCCDRYRKGDMVDIPNELREIIRELSQPLTEATNVMAGLMKKGVGGKYLITLNEAMEYYQNLASYVDIMTSTSADKFVVDDITDTAITFKPVFAKDVAEFSLYSKADYFLHMSATICGTKKYVDDMGIPKDRVEILEIDNPIPLENRVIHYLPVGKINAKATPEIYQKLVDGIDEIIDSHEGQNGLIHTVSYKLAEMIKRQSKHGKRIWIGRDRKETMEALRRGAESGRGIIVASPSMEEGYDLKHDLGRFCIIAKVPYAYLGDPLIKYVCSKDPGSYQQEAVLRIVQACGRCVRGVDDFGTTYILDEGFGNLTRFGGEYMQNWFLDGVQMHD</sequence>
<dbReference type="Pfam" id="PF04851">
    <property type="entry name" value="ResIII"/>
    <property type="match status" value="1"/>
</dbReference>
<dbReference type="GeneID" id="55616188"/>
<evidence type="ECO:0000259" key="1">
    <source>
        <dbReference type="SMART" id="SM00491"/>
    </source>
</evidence>
<dbReference type="RefSeq" id="YP_009845825.1">
    <property type="nucleotide sequence ID" value="NC_048765.1"/>
</dbReference>
<dbReference type="PANTHER" id="PTHR11472:SF34">
    <property type="entry name" value="REGULATOR OF TELOMERE ELONGATION HELICASE 1"/>
    <property type="match status" value="1"/>
</dbReference>
<dbReference type="PANTHER" id="PTHR11472">
    <property type="entry name" value="DNA REPAIR DEAD HELICASE RAD3/XP-D SUBFAMILY MEMBER"/>
    <property type="match status" value="1"/>
</dbReference>
<keyword evidence="2" id="KW-0067">ATP-binding</keyword>
<name>A0A4Y5TVG0_9CAUD</name>
<dbReference type="InterPro" id="IPR006555">
    <property type="entry name" value="ATP-dep_Helicase_C"/>
</dbReference>
<evidence type="ECO:0000313" key="2">
    <source>
        <dbReference type="EMBL" id="QDB73351.1"/>
    </source>
</evidence>
<dbReference type="EMBL" id="MK795384">
    <property type="protein sequence ID" value="QDB73351.1"/>
    <property type="molecule type" value="Genomic_DNA"/>
</dbReference>
<organism evidence="2 3">
    <name type="scientific">Vibrio phage VAP7</name>
    <dbReference type="NCBI Taxonomy" id="2584487"/>
    <lineage>
        <taxon>Viruses</taxon>
        <taxon>Duplodnaviria</taxon>
        <taxon>Heunggongvirae</taxon>
        <taxon>Uroviricota</taxon>
        <taxon>Caudoviricetes</taxon>
        <taxon>Pantevenvirales</taxon>
        <taxon>Ackermannviridae</taxon>
        <taxon>Vapseptimavirus</taxon>
        <taxon>Vapseptimavirus VAP7</taxon>
    </lineage>
</organism>
<dbReference type="SMART" id="SM00491">
    <property type="entry name" value="HELICc2"/>
    <property type="match status" value="1"/>
</dbReference>
<dbReference type="GO" id="GO:0016818">
    <property type="term" value="F:hydrolase activity, acting on acid anhydrides, in phosphorus-containing anhydrides"/>
    <property type="evidence" value="ECO:0007669"/>
    <property type="project" value="InterPro"/>
</dbReference>
<dbReference type="GO" id="GO:0005524">
    <property type="term" value="F:ATP binding"/>
    <property type="evidence" value="ECO:0007669"/>
    <property type="project" value="InterPro"/>
</dbReference>
<accession>A0A4Y5TVG0</accession>
<dbReference type="GO" id="GO:0003677">
    <property type="term" value="F:DNA binding"/>
    <property type="evidence" value="ECO:0007669"/>
    <property type="project" value="InterPro"/>
</dbReference>
<dbReference type="InterPro" id="IPR045028">
    <property type="entry name" value="DinG/Rad3-like"/>
</dbReference>
<dbReference type="GO" id="GO:0006139">
    <property type="term" value="P:nucleobase-containing compound metabolic process"/>
    <property type="evidence" value="ECO:0007669"/>
    <property type="project" value="InterPro"/>
</dbReference>
<dbReference type="Pfam" id="PF13307">
    <property type="entry name" value="Helicase_C_2"/>
    <property type="match status" value="1"/>
</dbReference>
<keyword evidence="3" id="KW-1185">Reference proteome</keyword>
<dbReference type="Gene3D" id="3.40.50.300">
    <property type="entry name" value="P-loop containing nucleotide triphosphate hydrolases"/>
    <property type="match status" value="2"/>
</dbReference>
<dbReference type="InterPro" id="IPR006935">
    <property type="entry name" value="Helicase/UvrB_N"/>
</dbReference>
<dbReference type="Proteomes" id="UP000318470">
    <property type="component" value="Segment"/>
</dbReference>
<dbReference type="InterPro" id="IPR027417">
    <property type="entry name" value="P-loop_NTPase"/>
</dbReference>
<feature type="domain" description="ATP-dependent helicase C-terminal" evidence="1">
    <location>
        <begin position="426"/>
        <end position="550"/>
    </location>
</feature>
<evidence type="ECO:0000313" key="3">
    <source>
        <dbReference type="Proteomes" id="UP000318470"/>
    </source>
</evidence>
<keyword evidence="2" id="KW-0378">Hydrolase</keyword>
<reference evidence="2 3" key="1">
    <citation type="submission" date="2019-04" db="EMBL/GenBank/DDBJ databases">
        <authorList>
            <person name="Gao M."/>
            <person name="Bai C."/>
            <person name="Tong Y."/>
            <person name="Xu X."/>
        </authorList>
    </citation>
    <scope>NUCLEOTIDE SEQUENCE [LARGE SCALE GENOMIC DNA]</scope>
    <source>
        <strain evidence="2 3">Vibrio alginolyticus VA1</strain>
    </source>
</reference>
<protein>
    <submittedName>
        <fullName evidence="2">DNA helicase</fullName>
    </submittedName>
</protein>
<keyword evidence="2" id="KW-0347">Helicase</keyword>
<keyword evidence="2" id="KW-0547">Nucleotide-binding</keyword>
<dbReference type="KEGG" id="vg:55616188"/>
<dbReference type="SUPFAM" id="SSF52540">
    <property type="entry name" value="P-loop containing nucleoside triphosphate hydrolases"/>
    <property type="match status" value="1"/>
</dbReference>